<dbReference type="InterPro" id="IPR027417">
    <property type="entry name" value="P-loop_NTPase"/>
</dbReference>
<evidence type="ECO:0000313" key="4">
    <source>
        <dbReference type="EMBL" id="SVD26460.1"/>
    </source>
</evidence>
<keyword evidence="1" id="KW-0547">Nucleotide-binding</keyword>
<name>A0A382TWM0_9ZZZZ</name>
<dbReference type="AlphaFoldDB" id="A0A382TWM0"/>
<protein>
    <recommendedName>
        <fullName evidence="3">RecA family profile 2 domain-containing protein</fullName>
    </recommendedName>
</protein>
<keyword evidence="2" id="KW-0067">ATP-binding</keyword>
<gene>
    <name evidence="4" type="ORF">METZ01_LOCUS379314</name>
</gene>
<dbReference type="GO" id="GO:0008094">
    <property type="term" value="F:ATP-dependent activity, acting on DNA"/>
    <property type="evidence" value="ECO:0007669"/>
    <property type="project" value="InterPro"/>
</dbReference>
<organism evidence="4">
    <name type="scientific">marine metagenome</name>
    <dbReference type="NCBI Taxonomy" id="408172"/>
    <lineage>
        <taxon>unclassified sequences</taxon>
        <taxon>metagenomes</taxon>
        <taxon>ecological metagenomes</taxon>
    </lineage>
</organism>
<dbReference type="InterPro" id="IPR020587">
    <property type="entry name" value="RecA_monomer-monomer_interface"/>
</dbReference>
<dbReference type="GO" id="GO:0006259">
    <property type="term" value="P:DNA metabolic process"/>
    <property type="evidence" value="ECO:0007669"/>
    <property type="project" value="InterPro"/>
</dbReference>
<dbReference type="Gene3D" id="3.40.50.300">
    <property type="entry name" value="P-loop containing nucleotide triphosphate hydrolases"/>
    <property type="match status" value="1"/>
</dbReference>
<dbReference type="PROSITE" id="PS50163">
    <property type="entry name" value="RECA_3"/>
    <property type="match status" value="1"/>
</dbReference>
<reference evidence="4" key="1">
    <citation type="submission" date="2018-05" db="EMBL/GenBank/DDBJ databases">
        <authorList>
            <person name="Lanie J.A."/>
            <person name="Ng W.-L."/>
            <person name="Kazmierczak K.M."/>
            <person name="Andrzejewski T.M."/>
            <person name="Davidsen T.M."/>
            <person name="Wayne K.J."/>
            <person name="Tettelin H."/>
            <person name="Glass J.I."/>
            <person name="Rusch D."/>
            <person name="Podicherti R."/>
            <person name="Tsui H.-C.T."/>
            <person name="Winkler M.E."/>
        </authorList>
    </citation>
    <scope>NUCLEOTIDE SEQUENCE</scope>
</reference>
<dbReference type="EMBL" id="UINC01139728">
    <property type="protein sequence ID" value="SVD26460.1"/>
    <property type="molecule type" value="Genomic_DNA"/>
</dbReference>
<evidence type="ECO:0000259" key="3">
    <source>
        <dbReference type="PROSITE" id="PS50163"/>
    </source>
</evidence>
<feature type="non-terminal residue" evidence="4">
    <location>
        <position position="1"/>
    </location>
</feature>
<feature type="domain" description="RecA family profile 2" evidence="3">
    <location>
        <begin position="1"/>
        <end position="32"/>
    </location>
</feature>
<evidence type="ECO:0000256" key="1">
    <source>
        <dbReference type="ARBA" id="ARBA00022741"/>
    </source>
</evidence>
<sequence>IRAQVIKNRLGPPLRSAEFPLFFDKGIDDFGSWLNIMKDHNLVKQAGAWYTFVDQDGKEHKFQSKDFGALLSDVDTQKYIYDSICEKVILKYDSGQLGIDDVTTDDEFADE</sequence>
<proteinExistence type="predicted"/>
<evidence type="ECO:0000256" key="2">
    <source>
        <dbReference type="ARBA" id="ARBA00022840"/>
    </source>
</evidence>
<dbReference type="GO" id="GO:0003677">
    <property type="term" value="F:DNA binding"/>
    <property type="evidence" value="ECO:0007669"/>
    <property type="project" value="InterPro"/>
</dbReference>
<accession>A0A382TWM0</accession>
<dbReference type="GO" id="GO:0005524">
    <property type="term" value="F:ATP binding"/>
    <property type="evidence" value="ECO:0007669"/>
    <property type="project" value="UniProtKB-KW"/>
</dbReference>